<accession>J7SBX3</accession>
<keyword evidence="2" id="KW-1185">Reference proteome</keyword>
<organism evidence="1 2">
    <name type="scientific">Fibroporia radiculosa</name>
    <dbReference type="NCBI Taxonomy" id="599839"/>
    <lineage>
        <taxon>Eukaryota</taxon>
        <taxon>Fungi</taxon>
        <taxon>Dikarya</taxon>
        <taxon>Basidiomycota</taxon>
        <taxon>Agaricomycotina</taxon>
        <taxon>Agaricomycetes</taxon>
        <taxon>Polyporales</taxon>
        <taxon>Fibroporiaceae</taxon>
        <taxon>Fibroporia</taxon>
    </lineage>
</organism>
<dbReference type="InParanoid" id="J7SBX3"/>
<name>J7SBX3_9APHY</name>
<reference evidence="1 2" key="1">
    <citation type="journal article" date="2012" name="Appl. Environ. Microbiol.">
        <title>Short-read sequencing for genomic analysis of the brown rot fungus Fibroporia radiculosa.</title>
        <authorList>
            <person name="Tang J.D."/>
            <person name="Perkins A.D."/>
            <person name="Sonstegard T.S."/>
            <person name="Schroeder S.G."/>
            <person name="Burgess S.C."/>
            <person name="Diehl S.V."/>
        </authorList>
    </citation>
    <scope>NUCLEOTIDE SEQUENCE [LARGE SCALE GENOMIC DNA]</scope>
    <source>
        <strain evidence="1 2">TFFH 294</strain>
    </source>
</reference>
<evidence type="ECO:0000313" key="1">
    <source>
        <dbReference type="EMBL" id="CCL98201.1"/>
    </source>
</evidence>
<dbReference type="AlphaFoldDB" id="J7SBX3"/>
<dbReference type="OrthoDB" id="2645319at2759"/>
<dbReference type="HOGENOM" id="CLU_1147209_0_0_1"/>
<dbReference type="RefSeq" id="XP_012177484.1">
    <property type="nucleotide sequence ID" value="XM_012322094.1"/>
</dbReference>
<sequence length="242" mass="28036">MSTSKFITSAIPTVLSVAPYQPRSFAFSGVKPAGLPKAARSFLNTSYDNLRPCYRSCCARLPLTESFVYAFSSLEFAIVQEQRQLRSILRATTMLPEDLSERYFPCTCQMGRTCEDAIQKLLLERERQLDAFVEKFDALVWLGTDLDPEKLDPKHRWSEVQKQDFRDELLVPVIEAINSGRSLLDNNLLRDDWPTELSVIQALYMSMLQHATKDWPERRKYTEEEVQALVNLYIEQNRLNRN</sequence>
<dbReference type="GeneID" id="24093112"/>
<evidence type="ECO:0000313" key="2">
    <source>
        <dbReference type="Proteomes" id="UP000006352"/>
    </source>
</evidence>
<proteinExistence type="predicted"/>
<protein>
    <submittedName>
        <fullName evidence="1">Uncharacterized protein</fullName>
    </submittedName>
</protein>
<dbReference type="Proteomes" id="UP000006352">
    <property type="component" value="Unassembled WGS sequence"/>
</dbReference>
<dbReference type="EMBL" id="HE796871">
    <property type="protein sequence ID" value="CCL98201.1"/>
    <property type="molecule type" value="Genomic_DNA"/>
</dbReference>
<gene>
    <name evidence="1" type="ORF">FIBRA_00195</name>
</gene>